<protein>
    <submittedName>
        <fullName evidence="10">Putative Uridine/cytidine kinase</fullName>
    </submittedName>
</protein>
<dbReference type="EMBL" id="ML991838">
    <property type="protein sequence ID" value="KAF2230634.1"/>
    <property type="molecule type" value="Genomic_DNA"/>
</dbReference>
<evidence type="ECO:0000256" key="3">
    <source>
        <dbReference type="ARBA" id="ARBA00022490"/>
    </source>
</evidence>
<keyword evidence="11" id="KW-1185">Reference proteome</keyword>
<dbReference type="OrthoDB" id="347435at2759"/>
<dbReference type="GO" id="GO:0005737">
    <property type="term" value="C:cytoplasm"/>
    <property type="evidence" value="ECO:0007669"/>
    <property type="project" value="UniProtKB-SubCell"/>
</dbReference>
<name>A0A6A6GXV5_VIRVR</name>
<comment type="similarity">
    <text evidence="9">Belongs to the GLYK kinase family.</text>
</comment>
<dbReference type="GO" id="GO:0005524">
    <property type="term" value="F:ATP binding"/>
    <property type="evidence" value="ECO:0007669"/>
    <property type="project" value="UniProtKB-KW"/>
</dbReference>
<dbReference type="Gene3D" id="3.40.50.300">
    <property type="entry name" value="P-loop containing nucleotide triphosphate hydrolases"/>
    <property type="match status" value="1"/>
</dbReference>
<dbReference type="InterPro" id="IPR027417">
    <property type="entry name" value="P-loop_NTPase"/>
</dbReference>
<evidence type="ECO:0000313" key="11">
    <source>
        <dbReference type="Proteomes" id="UP000800092"/>
    </source>
</evidence>
<evidence type="ECO:0000256" key="6">
    <source>
        <dbReference type="ARBA" id="ARBA00022777"/>
    </source>
</evidence>
<evidence type="ECO:0000256" key="5">
    <source>
        <dbReference type="ARBA" id="ARBA00022741"/>
    </source>
</evidence>
<evidence type="ECO:0000256" key="8">
    <source>
        <dbReference type="ARBA" id="ARBA00023242"/>
    </source>
</evidence>
<dbReference type="GO" id="GO:0016301">
    <property type="term" value="F:kinase activity"/>
    <property type="evidence" value="ECO:0007669"/>
    <property type="project" value="UniProtKB-KW"/>
</dbReference>
<keyword evidence="4" id="KW-0808">Transferase</keyword>
<dbReference type="PANTHER" id="PTHR10285">
    <property type="entry name" value="URIDINE KINASE"/>
    <property type="match status" value="1"/>
</dbReference>
<sequence>MSVIVDDKSDHCIPFILKCLDQHKSSHPDGEDSPFFLGLNGVQGAGKTTLVSTLHKTLTSPPYNLRTAILSIDDIYLTHADQVALARSNPDNPLIQHRGEPGTHDLQLGISLFSSLKNRNPTKIPAYDKSAFNGQGDRAPEPTWETVNTPGTSSISVVIFEGWCVGFRALSSSALESKWSSAVEAARSSDYQGRLGKHELSHVAFVNERLRGYDGLTDMLDAFIHIDAEDTQFVYRWRLEQEAKMRAEKGSGMSDEGVVEFVNGYYPAYELYTDTLREGIFKEKGRQLRLVVGQDRKVKTVETL</sequence>
<dbReference type="Proteomes" id="UP000800092">
    <property type="component" value="Unassembled WGS sequence"/>
</dbReference>
<comment type="subcellular location">
    <subcellularLocation>
        <location evidence="2">Cytoplasm</location>
    </subcellularLocation>
    <subcellularLocation>
        <location evidence="1">Nucleus</location>
    </subcellularLocation>
</comment>
<evidence type="ECO:0000256" key="9">
    <source>
        <dbReference type="ARBA" id="ARBA00061312"/>
    </source>
</evidence>
<organism evidence="10 11">
    <name type="scientific">Viridothelium virens</name>
    <name type="common">Speckled blister lichen</name>
    <name type="synonym">Trypethelium virens</name>
    <dbReference type="NCBI Taxonomy" id="1048519"/>
    <lineage>
        <taxon>Eukaryota</taxon>
        <taxon>Fungi</taxon>
        <taxon>Dikarya</taxon>
        <taxon>Ascomycota</taxon>
        <taxon>Pezizomycotina</taxon>
        <taxon>Dothideomycetes</taxon>
        <taxon>Dothideomycetes incertae sedis</taxon>
        <taxon>Trypetheliales</taxon>
        <taxon>Trypetheliaceae</taxon>
        <taxon>Viridothelium</taxon>
    </lineage>
</organism>
<reference evidence="10" key="1">
    <citation type="journal article" date="2020" name="Stud. Mycol.">
        <title>101 Dothideomycetes genomes: a test case for predicting lifestyles and emergence of pathogens.</title>
        <authorList>
            <person name="Haridas S."/>
            <person name="Albert R."/>
            <person name="Binder M."/>
            <person name="Bloem J."/>
            <person name="Labutti K."/>
            <person name="Salamov A."/>
            <person name="Andreopoulos B."/>
            <person name="Baker S."/>
            <person name="Barry K."/>
            <person name="Bills G."/>
            <person name="Bluhm B."/>
            <person name="Cannon C."/>
            <person name="Castanera R."/>
            <person name="Culley D."/>
            <person name="Daum C."/>
            <person name="Ezra D."/>
            <person name="Gonzalez J."/>
            <person name="Henrissat B."/>
            <person name="Kuo A."/>
            <person name="Liang C."/>
            <person name="Lipzen A."/>
            <person name="Lutzoni F."/>
            <person name="Magnuson J."/>
            <person name="Mondo S."/>
            <person name="Nolan M."/>
            <person name="Ohm R."/>
            <person name="Pangilinan J."/>
            <person name="Park H.-J."/>
            <person name="Ramirez L."/>
            <person name="Alfaro M."/>
            <person name="Sun H."/>
            <person name="Tritt A."/>
            <person name="Yoshinaga Y."/>
            <person name="Zwiers L.-H."/>
            <person name="Turgeon B."/>
            <person name="Goodwin S."/>
            <person name="Spatafora J."/>
            <person name="Crous P."/>
            <person name="Grigoriev I."/>
        </authorList>
    </citation>
    <scope>NUCLEOTIDE SEQUENCE</scope>
    <source>
        <strain evidence="10">Tuck. ex Michener</strain>
    </source>
</reference>
<dbReference type="AlphaFoldDB" id="A0A6A6GXV5"/>
<proteinExistence type="inferred from homology"/>
<keyword evidence="5" id="KW-0547">Nucleotide-binding</keyword>
<evidence type="ECO:0000256" key="1">
    <source>
        <dbReference type="ARBA" id="ARBA00004123"/>
    </source>
</evidence>
<evidence type="ECO:0000256" key="7">
    <source>
        <dbReference type="ARBA" id="ARBA00022840"/>
    </source>
</evidence>
<dbReference type="SUPFAM" id="SSF52540">
    <property type="entry name" value="P-loop containing nucleoside triphosphate hydrolases"/>
    <property type="match status" value="1"/>
</dbReference>
<accession>A0A6A6GXV5</accession>
<keyword evidence="8" id="KW-0539">Nucleus</keyword>
<dbReference type="FunFam" id="3.40.50.300:FF:001691">
    <property type="entry name" value="Probable ATP-dependent kinase TDA10"/>
    <property type="match status" value="1"/>
</dbReference>
<evidence type="ECO:0000313" key="10">
    <source>
        <dbReference type="EMBL" id="KAF2230634.1"/>
    </source>
</evidence>
<keyword evidence="6 10" id="KW-0418">Kinase</keyword>
<evidence type="ECO:0000256" key="2">
    <source>
        <dbReference type="ARBA" id="ARBA00004496"/>
    </source>
</evidence>
<evidence type="ECO:0000256" key="4">
    <source>
        <dbReference type="ARBA" id="ARBA00022679"/>
    </source>
</evidence>
<keyword evidence="3" id="KW-0963">Cytoplasm</keyword>
<dbReference type="GO" id="GO:0005634">
    <property type="term" value="C:nucleus"/>
    <property type="evidence" value="ECO:0007669"/>
    <property type="project" value="UniProtKB-SubCell"/>
</dbReference>
<keyword evidence="7" id="KW-0067">ATP-binding</keyword>
<gene>
    <name evidence="10" type="ORF">EV356DRAFT_526516</name>
</gene>